<feature type="non-terminal residue" evidence="1">
    <location>
        <position position="74"/>
    </location>
</feature>
<protein>
    <submittedName>
        <fullName evidence="1">Uncharacterized protein</fullName>
    </submittedName>
</protein>
<comment type="caution">
    <text evidence="1">The sequence shown here is derived from an EMBL/GenBank/DDBJ whole genome shotgun (WGS) entry which is preliminary data.</text>
</comment>
<organism evidence="1 2">
    <name type="scientific">Pseudonocardia xinjiangensis</name>
    <dbReference type="NCBI Taxonomy" id="75289"/>
    <lineage>
        <taxon>Bacteria</taxon>
        <taxon>Bacillati</taxon>
        <taxon>Actinomycetota</taxon>
        <taxon>Actinomycetes</taxon>
        <taxon>Pseudonocardiales</taxon>
        <taxon>Pseudonocardiaceae</taxon>
        <taxon>Pseudonocardia</taxon>
    </lineage>
</organism>
<sequence>MQGAPELFGLPGVHVGAACWGKSGGRVTRGVVVVAADVGAGGEGACGCTAGGAPPLPGAGGGTVDGVARAVVLA</sequence>
<evidence type="ECO:0000313" key="1">
    <source>
        <dbReference type="EMBL" id="NMH82671.1"/>
    </source>
</evidence>
<name>A0ABX1RS77_9PSEU</name>
<dbReference type="RefSeq" id="WP_407692285.1">
    <property type="nucleotide sequence ID" value="NZ_JAAXKY010000283.1"/>
</dbReference>
<evidence type="ECO:0000313" key="2">
    <source>
        <dbReference type="Proteomes" id="UP001296706"/>
    </source>
</evidence>
<gene>
    <name evidence="1" type="ORF">HF577_37005</name>
</gene>
<dbReference type="EMBL" id="JAAXKY010000283">
    <property type="protein sequence ID" value="NMH82671.1"/>
    <property type="molecule type" value="Genomic_DNA"/>
</dbReference>
<keyword evidence="2" id="KW-1185">Reference proteome</keyword>
<proteinExistence type="predicted"/>
<reference evidence="1 2" key="1">
    <citation type="submission" date="2020-04" db="EMBL/GenBank/DDBJ databases">
        <authorList>
            <person name="Klaysubun C."/>
            <person name="Duangmal K."/>
            <person name="Lipun K."/>
        </authorList>
    </citation>
    <scope>NUCLEOTIDE SEQUENCE [LARGE SCALE GENOMIC DNA]</scope>
    <source>
        <strain evidence="1 2">JCM 11839</strain>
    </source>
</reference>
<dbReference type="Proteomes" id="UP001296706">
    <property type="component" value="Unassembled WGS sequence"/>
</dbReference>
<accession>A0ABX1RS77</accession>